<dbReference type="OrthoDB" id="768359at2"/>
<dbReference type="RefSeq" id="WP_115374405.1">
    <property type="nucleotide sequence ID" value="NZ_QASA01000001.1"/>
</dbReference>
<comment type="caution">
    <text evidence="1">The sequence shown here is derived from an EMBL/GenBank/DDBJ whole genome shotgun (WGS) entry which is preliminary data.</text>
</comment>
<evidence type="ECO:0000313" key="1">
    <source>
        <dbReference type="EMBL" id="RDC65393.1"/>
    </source>
</evidence>
<gene>
    <name evidence="1" type="ORF">AHMF7616_04023</name>
</gene>
<dbReference type="AlphaFoldDB" id="A0A369QKE8"/>
<accession>A0A369QKE8</accession>
<protein>
    <submittedName>
        <fullName evidence="1">Uncharacterized protein</fullName>
    </submittedName>
</protein>
<dbReference type="Proteomes" id="UP000253919">
    <property type="component" value="Unassembled WGS sequence"/>
</dbReference>
<reference evidence="1 2" key="1">
    <citation type="submission" date="2018-04" db="EMBL/GenBank/DDBJ databases">
        <title>Adhaeribacter sp. HMF7616 genome sequencing and assembly.</title>
        <authorList>
            <person name="Kang H."/>
            <person name="Kang J."/>
            <person name="Cha I."/>
            <person name="Kim H."/>
            <person name="Joh K."/>
        </authorList>
    </citation>
    <scope>NUCLEOTIDE SEQUENCE [LARGE SCALE GENOMIC DNA]</scope>
    <source>
        <strain evidence="1 2">HMF7616</strain>
    </source>
</reference>
<proteinExistence type="predicted"/>
<dbReference type="EMBL" id="QASA01000001">
    <property type="protein sequence ID" value="RDC65393.1"/>
    <property type="molecule type" value="Genomic_DNA"/>
</dbReference>
<sequence length="101" mass="11843">MALDFYQQNNKEPFFALEDKQFQDLAGIFNEFQCRTGLVIDQFSDAKLTIENQATIIKIIDDYIKKADLNKNKLKTVTIIEFRTHLKYSHKKKNDLLLKGD</sequence>
<evidence type="ECO:0000313" key="2">
    <source>
        <dbReference type="Proteomes" id="UP000253919"/>
    </source>
</evidence>
<organism evidence="1 2">
    <name type="scientific">Adhaeribacter pallidiroseus</name>
    <dbReference type="NCBI Taxonomy" id="2072847"/>
    <lineage>
        <taxon>Bacteria</taxon>
        <taxon>Pseudomonadati</taxon>
        <taxon>Bacteroidota</taxon>
        <taxon>Cytophagia</taxon>
        <taxon>Cytophagales</taxon>
        <taxon>Hymenobacteraceae</taxon>
        <taxon>Adhaeribacter</taxon>
    </lineage>
</organism>
<keyword evidence="2" id="KW-1185">Reference proteome</keyword>
<name>A0A369QKE8_9BACT</name>